<sequence length="285" mass="30039">MIGVLASGGLAGLGVALIYVGLRPPRRALGQVLEGLRRPVAARPVGRARAYQLAAEPARWLGLPRRQVRLDLETVQKDHAQHLTEQTLAVLVGGLLLPMAAALAGMSSQVPLWLALVGGAIGFRWADANLHAQAQQSREQLRHTLSLMLTLLTISLARGAGVEQALGEASTVCTGPGADRLRQVLGAARRLRRPPWQDLGKLGTKTGVTELTELAASMSLAGSEGARIRASLSARAAAMRQAATAQAETEAEKSSSRMAVPLLILGIAYLIFLLYPPLAGIGQTI</sequence>
<dbReference type="PANTHER" id="PTHR35007:SF1">
    <property type="entry name" value="PILUS ASSEMBLY PROTEIN"/>
    <property type="match status" value="1"/>
</dbReference>
<dbReference type="PANTHER" id="PTHR35007">
    <property type="entry name" value="INTEGRAL MEMBRANE PROTEIN-RELATED"/>
    <property type="match status" value="1"/>
</dbReference>
<feature type="transmembrane region" description="Helical" evidence="6">
    <location>
        <begin position="112"/>
        <end position="132"/>
    </location>
</feature>
<gene>
    <name evidence="8" type="ORF">Aca07nite_87690</name>
</gene>
<feature type="transmembrane region" description="Helical" evidence="6">
    <location>
        <begin position="6"/>
        <end position="22"/>
    </location>
</feature>
<dbReference type="EMBL" id="BOMF01000186">
    <property type="protein sequence ID" value="GID51494.1"/>
    <property type="molecule type" value="Genomic_DNA"/>
</dbReference>
<evidence type="ECO:0000256" key="3">
    <source>
        <dbReference type="ARBA" id="ARBA00022692"/>
    </source>
</evidence>
<dbReference type="RefSeq" id="WP_204301566.1">
    <property type="nucleotide sequence ID" value="NZ_BAAAGQ010000074.1"/>
</dbReference>
<keyword evidence="5 6" id="KW-0472">Membrane</keyword>
<organism evidence="8">
    <name type="scientific">Actinoplanes campanulatus</name>
    <dbReference type="NCBI Taxonomy" id="113559"/>
    <lineage>
        <taxon>Bacteria</taxon>
        <taxon>Bacillati</taxon>
        <taxon>Actinomycetota</taxon>
        <taxon>Actinomycetes</taxon>
        <taxon>Micromonosporales</taxon>
        <taxon>Micromonosporaceae</taxon>
        <taxon>Actinoplanes</taxon>
    </lineage>
</organism>
<evidence type="ECO:0000256" key="4">
    <source>
        <dbReference type="ARBA" id="ARBA00022989"/>
    </source>
</evidence>
<feature type="transmembrane region" description="Helical" evidence="6">
    <location>
        <begin position="87"/>
        <end position="106"/>
    </location>
</feature>
<accession>A0ABQ3WZ64</accession>
<feature type="transmembrane region" description="Helical" evidence="6">
    <location>
        <begin position="259"/>
        <end position="278"/>
    </location>
</feature>
<dbReference type="InterPro" id="IPR018076">
    <property type="entry name" value="T2SS_GspF_dom"/>
</dbReference>
<protein>
    <submittedName>
        <fullName evidence="8">Type II secretion system protein</fullName>
    </submittedName>
</protein>
<dbReference type="Pfam" id="PF00482">
    <property type="entry name" value="T2SSF"/>
    <property type="match status" value="1"/>
</dbReference>
<reference evidence="8" key="1">
    <citation type="submission" date="2021-01" db="EMBL/GenBank/DDBJ databases">
        <title>Whole genome shotgun sequence of Actinoplanes capillaceus NBRC 16408.</title>
        <authorList>
            <person name="Komaki H."/>
            <person name="Tamura T."/>
        </authorList>
    </citation>
    <scope>NUCLEOTIDE SEQUENCE [LARGE SCALE GENOMIC DNA]</scope>
    <source>
        <strain evidence="8">NBRC 16408</strain>
    </source>
</reference>
<proteinExistence type="predicted"/>
<name>A0ABQ3WZ64_9ACTN</name>
<evidence type="ECO:0000313" key="8">
    <source>
        <dbReference type="EMBL" id="GID51494.1"/>
    </source>
</evidence>
<keyword evidence="3 6" id="KW-0812">Transmembrane</keyword>
<comment type="caution">
    <text evidence="8">The sequence shown here is derived from an EMBL/GenBank/DDBJ whole genome shotgun (WGS) entry which is preliminary data.</text>
</comment>
<evidence type="ECO:0000256" key="6">
    <source>
        <dbReference type="SAM" id="Phobius"/>
    </source>
</evidence>
<comment type="subcellular location">
    <subcellularLocation>
        <location evidence="1">Cell membrane</location>
        <topology evidence="1">Multi-pass membrane protein</topology>
    </subcellularLocation>
</comment>
<feature type="domain" description="Type II secretion system protein GspF" evidence="7">
    <location>
        <begin position="149"/>
        <end position="276"/>
    </location>
</feature>
<evidence type="ECO:0000259" key="7">
    <source>
        <dbReference type="Pfam" id="PF00482"/>
    </source>
</evidence>
<keyword evidence="2" id="KW-1003">Cell membrane</keyword>
<evidence type="ECO:0000256" key="5">
    <source>
        <dbReference type="ARBA" id="ARBA00023136"/>
    </source>
</evidence>
<keyword evidence="4 6" id="KW-1133">Transmembrane helix</keyword>
<evidence type="ECO:0000256" key="1">
    <source>
        <dbReference type="ARBA" id="ARBA00004651"/>
    </source>
</evidence>
<evidence type="ECO:0000256" key="2">
    <source>
        <dbReference type="ARBA" id="ARBA00022475"/>
    </source>
</evidence>